<sequence length="56" mass="7005">MKNLVFEFEFEFVFAYSKFDSKFDLLSKAARIRFDRKLEFEFEFVYSKFDLLSQFY</sequence>
<organism evidence="1 2">
    <name type="scientific">Dorcoceras hygrometricum</name>
    <dbReference type="NCBI Taxonomy" id="472368"/>
    <lineage>
        <taxon>Eukaryota</taxon>
        <taxon>Viridiplantae</taxon>
        <taxon>Streptophyta</taxon>
        <taxon>Embryophyta</taxon>
        <taxon>Tracheophyta</taxon>
        <taxon>Spermatophyta</taxon>
        <taxon>Magnoliopsida</taxon>
        <taxon>eudicotyledons</taxon>
        <taxon>Gunneridae</taxon>
        <taxon>Pentapetalae</taxon>
        <taxon>asterids</taxon>
        <taxon>lamiids</taxon>
        <taxon>Lamiales</taxon>
        <taxon>Gesneriaceae</taxon>
        <taxon>Didymocarpoideae</taxon>
        <taxon>Trichosporeae</taxon>
        <taxon>Loxocarpinae</taxon>
        <taxon>Dorcoceras</taxon>
    </lineage>
</organism>
<reference evidence="1 2" key="1">
    <citation type="journal article" date="2015" name="Proc. Natl. Acad. Sci. U.S.A.">
        <title>The resurrection genome of Boea hygrometrica: A blueprint for survival of dehydration.</title>
        <authorList>
            <person name="Xiao L."/>
            <person name="Yang G."/>
            <person name="Zhang L."/>
            <person name="Yang X."/>
            <person name="Zhao S."/>
            <person name="Ji Z."/>
            <person name="Zhou Q."/>
            <person name="Hu M."/>
            <person name="Wang Y."/>
            <person name="Chen M."/>
            <person name="Xu Y."/>
            <person name="Jin H."/>
            <person name="Xiao X."/>
            <person name="Hu G."/>
            <person name="Bao F."/>
            <person name="Hu Y."/>
            <person name="Wan P."/>
            <person name="Li L."/>
            <person name="Deng X."/>
            <person name="Kuang T."/>
            <person name="Xiang C."/>
            <person name="Zhu J.K."/>
            <person name="Oliver M.J."/>
            <person name="He Y."/>
        </authorList>
    </citation>
    <scope>NUCLEOTIDE SEQUENCE [LARGE SCALE GENOMIC DNA]</scope>
    <source>
        <strain evidence="2">cv. XS01</strain>
    </source>
</reference>
<evidence type="ECO:0000313" key="2">
    <source>
        <dbReference type="Proteomes" id="UP000250235"/>
    </source>
</evidence>
<dbReference type="AlphaFoldDB" id="A0A2Z7D1U8"/>
<protein>
    <submittedName>
        <fullName evidence="1">Uncharacterized protein</fullName>
    </submittedName>
</protein>
<proteinExistence type="predicted"/>
<dbReference type="Proteomes" id="UP000250235">
    <property type="component" value="Unassembled WGS sequence"/>
</dbReference>
<keyword evidence="2" id="KW-1185">Reference proteome</keyword>
<accession>A0A2Z7D1U8</accession>
<gene>
    <name evidence="1" type="ORF">F511_06979</name>
</gene>
<name>A0A2Z7D1U8_9LAMI</name>
<dbReference type="EMBL" id="KQ990500">
    <property type="protein sequence ID" value="KZV53432.1"/>
    <property type="molecule type" value="Genomic_DNA"/>
</dbReference>
<evidence type="ECO:0000313" key="1">
    <source>
        <dbReference type="EMBL" id="KZV53432.1"/>
    </source>
</evidence>